<evidence type="ECO:0000313" key="5">
    <source>
        <dbReference type="EMBL" id="MBC1617149.1"/>
    </source>
</evidence>
<dbReference type="InterPro" id="IPR008490">
    <property type="entry name" value="Transposase_InsH_N"/>
</dbReference>
<proteinExistence type="predicted"/>
<evidence type="ECO:0000313" key="7">
    <source>
        <dbReference type="Proteomes" id="UP000574104"/>
    </source>
</evidence>
<dbReference type="RefSeq" id="WP_185405694.1">
    <property type="nucleotide sequence ID" value="NZ_JAARPT010000002.1"/>
</dbReference>
<evidence type="ECO:0000259" key="2">
    <source>
        <dbReference type="Pfam" id="PF05598"/>
    </source>
</evidence>
<dbReference type="EMBL" id="JAARSH010000009">
    <property type="protein sequence ID" value="MBC1617149.1"/>
    <property type="molecule type" value="Genomic_DNA"/>
</dbReference>
<evidence type="ECO:0000259" key="3">
    <source>
        <dbReference type="Pfam" id="PF13751"/>
    </source>
</evidence>
<feature type="domain" description="Transposase InsH N-terminal" evidence="2">
    <location>
        <begin position="15"/>
        <end position="104"/>
    </location>
</feature>
<dbReference type="Pfam" id="PF05598">
    <property type="entry name" value="DUF772"/>
    <property type="match status" value="1"/>
</dbReference>
<evidence type="ECO:0000313" key="4">
    <source>
        <dbReference type="EMBL" id="MBC1401023.1"/>
    </source>
</evidence>
<dbReference type="NCBIfam" id="NF033551">
    <property type="entry name" value="transpos_IS1182"/>
    <property type="match status" value="1"/>
</dbReference>
<dbReference type="Pfam" id="PF13751">
    <property type="entry name" value="DDE_Tnp_1_6"/>
    <property type="match status" value="1"/>
</dbReference>
<dbReference type="PANTHER" id="PTHR33408:SF2">
    <property type="entry name" value="TRANSPOSASE DDE DOMAIN-CONTAINING PROTEIN"/>
    <property type="match status" value="1"/>
</dbReference>
<dbReference type="InterPro" id="IPR047629">
    <property type="entry name" value="IS1182_transpos"/>
</dbReference>
<name>A0A841YLH8_9LIST</name>
<dbReference type="Proteomes" id="UP000544413">
    <property type="component" value="Unassembled WGS sequence"/>
</dbReference>
<reference evidence="6 7" key="1">
    <citation type="submission" date="2020-03" db="EMBL/GenBank/DDBJ databases">
        <title>Soil Listeria distribution.</title>
        <authorList>
            <person name="Liao J."/>
            <person name="Wiedmann M."/>
        </authorList>
    </citation>
    <scope>NUCLEOTIDE SEQUENCE [LARGE SCALE GENOMIC DNA]</scope>
    <source>
        <strain evidence="5 7">FSL L7-1299</strain>
        <strain evidence="4 6">FSL L7-1658</strain>
    </source>
</reference>
<keyword evidence="1" id="KW-0812">Transmembrane</keyword>
<organism evidence="4 6">
    <name type="scientific">Listeria booriae</name>
    <dbReference type="NCBI Taxonomy" id="1552123"/>
    <lineage>
        <taxon>Bacteria</taxon>
        <taxon>Bacillati</taxon>
        <taxon>Bacillota</taxon>
        <taxon>Bacilli</taxon>
        <taxon>Bacillales</taxon>
        <taxon>Listeriaceae</taxon>
        <taxon>Listeria</taxon>
    </lineage>
</organism>
<dbReference type="InterPro" id="IPR025668">
    <property type="entry name" value="Tnp_DDE_dom"/>
</dbReference>
<feature type="transmembrane region" description="Helical" evidence="1">
    <location>
        <begin position="536"/>
        <end position="556"/>
    </location>
</feature>
<sequence>MYINYNMDQLILPMDLETMIPEHHVSRTIHQQVEAIPETDIQSWQTAEGRPSYHPKMMLKVIPYAYSQGVTSGRKIASMTQENIPMMWLAGQQTPSYRTINRARISPHFDILLKNMFVSFHTFALKQQLISGEKMYVDGTKIEANANKYSFVWRKSSERFHANLQEKISALYEEMKQQVALDIEKDEKEDFSIAQLEQLDQVLSETIEALDASLCEADTVHQKTVKQEKRMWSKQQKQLQRDYLPRLQKYHMHFQQFGDRNSFSKTDVDATFMRMKEDHMRNGQLKAGYNVQIATENQFTLHCAIYQRPTDTRCLLPFLSSYKKQLGGLPNYIVADAGYGGEENYKYILEETDSLPVMPYTMYRKEQKRSYKKNVMHRDHWEYRAADDFFICPNQRKVNFQRYAYRTDRYGYVRDFKVYECEDCSDCPLRTQCTTAKSGKNRKIFYNPVWEELKHRARQSLTSETTATIYRQRKIDVEPVFGHVKALLGFTRFRLRGLPKVATEANLYFMANNMRKLARLACLYGKNTYPKSSFRFWIGIFLSQRTFCLGLLFFAYTKICYRL</sequence>
<gene>
    <name evidence="4" type="ORF">HB836_05385</name>
    <name evidence="5" type="ORF">HB904_13165</name>
</gene>
<evidence type="ECO:0000313" key="6">
    <source>
        <dbReference type="Proteomes" id="UP000544413"/>
    </source>
</evidence>
<evidence type="ECO:0000256" key="1">
    <source>
        <dbReference type="SAM" id="Phobius"/>
    </source>
</evidence>
<protein>
    <submittedName>
        <fullName evidence="4">IS1182 family transposase</fullName>
    </submittedName>
</protein>
<dbReference type="AlphaFoldDB" id="A0A841YLH8"/>
<keyword evidence="1" id="KW-1133">Transmembrane helix</keyword>
<feature type="domain" description="Transposase DDE" evidence="3">
    <location>
        <begin position="391"/>
        <end position="518"/>
    </location>
</feature>
<dbReference type="EMBL" id="JAARPT010000002">
    <property type="protein sequence ID" value="MBC1401023.1"/>
    <property type="molecule type" value="Genomic_DNA"/>
</dbReference>
<dbReference type="Proteomes" id="UP000574104">
    <property type="component" value="Unassembled WGS sequence"/>
</dbReference>
<accession>A0A841YLH8</accession>
<keyword evidence="1" id="KW-0472">Membrane</keyword>
<dbReference type="PANTHER" id="PTHR33408">
    <property type="entry name" value="TRANSPOSASE"/>
    <property type="match status" value="1"/>
</dbReference>
<comment type="caution">
    <text evidence="4">The sequence shown here is derived from an EMBL/GenBank/DDBJ whole genome shotgun (WGS) entry which is preliminary data.</text>
</comment>